<accession>A0ABS4FTL0</accession>
<keyword evidence="1" id="KW-0223">Dioxygenase</keyword>
<dbReference type="GO" id="GO:0051213">
    <property type="term" value="F:dioxygenase activity"/>
    <property type="evidence" value="ECO:0007669"/>
    <property type="project" value="UniProtKB-KW"/>
</dbReference>
<evidence type="ECO:0000313" key="2">
    <source>
        <dbReference type="Proteomes" id="UP001519272"/>
    </source>
</evidence>
<dbReference type="PROSITE" id="PS51257">
    <property type="entry name" value="PROKAR_LIPOPROTEIN"/>
    <property type="match status" value="1"/>
</dbReference>
<comment type="caution">
    <text evidence="1">The sequence shown here is derived from an EMBL/GenBank/DDBJ whole genome shotgun (WGS) entry which is preliminary data.</text>
</comment>
<evidence type="ECO:0000313" key="1">
    <source>
        <dbReference type="EMBL" id="MBP1905915.1"/>
    </source>
</evidence>
<keyword evidence="1" id="KW-0560">Oxidoreductase</keyword>
<proteinExistence type="predicted"/>
<gene>
    <name evidence="1" type="ORF">J2Z32_002563</name>
</gene>
<reference evidence="1 2" key="1">
    <citation type="submission" date="2021-03" db="EMBL/GenBank/DDBJ databases">
        <title>Genomic Encyclopedia of Type Strains, Phase IV (KMG-IV): sequencing the most valuable type-strain genomes for metagenomic binning, comparative biology and taxonomic classification.</title>
        <authorList>
            <person name="Goeker M."/>
        </authorList>
    </citation>
    <scope>NUCLEOTIDE SEQUENCE [LARGE SCALE GENOMIC DNA]</scope>
    <source>
        <strain evidence="1 2">DSM 14349</strain>
    </source>
</reference>
<protein>
    <submittedName>
        <fullName evidence="1">Aromatic ring-cleaving dioxygenase</fullName>
    </submittedName>
</protein>
<organism evidence="1 2">
    <name type="scientific">Paenibacillus turicensis</name>
    <dbReference type="NCBI Taxonomy" id="160487"/>
    <lineage>
        <taxon>Bacteria</taxon>
        <taxon>Bacillati</taxon>
        <taxon>Bacillota</taxon>
        <taxon>Bacilli</taxon>
        <taxon>Bacillales</taxon>
        <taxon>Paenibacillaceae</taxon>
        <taxon>Paenibacillus</taxon>
    </lineage>
</organism>
<keyword evidence="2" id="KW-1185">Reference proteome</keyword>
<name>A0ABS4FTL0_9BACL</name>
<sequence>MLKVLKVRVTFLMIVFISLLTACEGEVNLRVAPVHTQNDEMDRTNSRYKTSNNEDFKAEIAFDIDSYEKQLEVNEREALNVVKNNLTALVTHDQKLYQADFVNEKLADAMKYYYGEQFQYKFTGIDSIERNTKYHIQLRITLVGERLNQATNTLEDVKMMYAISKNKQGDWKIDTID</sequence>
<dbReference type="Proteomes" id="UP001519272">
    <property type="component" value="Unassembled WGS sequence"/>
</dbReference>
<dbReference type="EMBL" id="JAGGKG010000011">
    <property type="protein sequence ID" value="MBP1905915.1"/>
    <property type="molecule type" value="Genomic_DNA"/>
</dbReference>